<proteinExistence type="predicted"/>
<name>A9URI2_MONBE</name>
<dbReference type="GeneID" id="5888744"/>
<dbReference type="STRING" id="81824.A9URI2"/>
<gene>
    <name evidence="1" type="ORF">MONBRDRAFT_14768</name>
</gene>
<dbReference type="InterPro" id="IPR016024">
    <property type="entry name" value="ARM-type_fold"/>
</dbReference>
<accession>A9URI2</accession>
<evidence type="ECO:0000313" key="2">
    <source>
        <dbReference type="Proteomes" id="UP000001357"/>
    </source>
</evidence>
<dbReference type="GO" id="GO:0072542">
    <property type="term" value="F:protein phosphatase activator activity"/>
    <property type="evidence" value="ECO:0000318"/>
    <property type="project" value="GO_Central"/>
</dbReference>
<organism evidence="1 2">
    <name type="scientific">Monosiga brevicollis</name>
    <name type="common">Choanoflagellate</name>
    <dbReference type="NCBI Taxonomy" id="81824"/>
    <lineage>
        <taxon>Eukaryota</taxon>
        <taxon>Choanoflagellata</taxon>
        <taxon>Craspedida</taxon>
        <taxon>Salpingoecidae</taxon>
        <taxon>Monosiga</taxon>
    </lineage>
</organism>
<dbReference type="InParanoid" id="A9URI2"/>
<dbReference type="Proteomes" id="UP000001357">
    <property type="component" value="Unassembled WGS sequence"/>
</dbReference>
<dbReference type="InterPro" id="IPR002554">
    <property type="entry name" value="PP2A_B56"/>
</dbReference>
<evidence type="ECO:0008006" key="3">
    <source>
        <dbReference type="Google" id="ProtNLM"/>
    </source>
</evidence>
<dbReference type="PANTHER" id="PTHR10257:SF3">
    <property type="entry name" value="SERINE_THREONINE-PROTEIN PHOSPHATASE 2A 56 KDA REGULATORY SUBUNIT GAMMA ISOFORM"/>
    <property type="match status" value="1"/>
</dbReference>
<dbReference type="eggNOG" id="KOG2085">
    <property type="taxonomic scope" value="Eukaryota"/>
</dbReference>
<dbReference type="KEGG" id="mbr:MONBRDRAFT_14768"/>
<dbReference type="Pfam" id="PF01603">
    <property type="entry name" value="B56"/>
    <property type="match status" value="1"/>
</dbReference>
<dbReference type="InterPro" id="IPR011989">
    <property type="entry name" value="ARM-like"/>
</dbReference>
<dbReference type="OMA" id="MIKMISA"/>
<dbReference type="Gene3D" id="1.25.10.10">
    <property type="entry name" value="Leucine-rich Repeat Variant"/>
    <property type="match status" value="1"/>
</dbReference>
<reference evidence="1 2" key="1">
    <citation type="journal article" date="2008" name="Nature">
        <title>The genome of the choanoflagellate Monosiga brevicollis and the origin of metazoans.</title>
        <authorList>
            <consortium name="JGI Sequencing"/>
            <person name="King N."/>
            <person name="Westbrook M.J."/>
            <person name="Young S.L."/>
            <person name="Kuo A."/>
            <person name="Abedin M."/>
            <person name="Chapman J."/>
            <person name="Fairclough S."/>
            <person name="Hellsten U."/>
            <person name="Isogai Y."/>
            <person name="Letunic I."/>
            <person name="Marr M."/>
            <person name="Pincus D."/>
            <person name="Putnam N."/>
            <person name="Rokas A."/>
            <person name="Wright K.J."/>
            <person name="Zuzow R."/>
            <person name="Dirks W."/>
            <person name="Good M."/>
            <person name="Goodstein D."/>
            <person name="Lemons D."/>
            <person name="Li W."/>
            <person name="Lyons J.B."/>
            <person name="Morris A."/>
            <person name="Nichols S."/>
            <person name="Richter D.J."/>
            <person name="Salamov A."/>
            <person name="Bork P."/>
            <person name="Lim W.A."/>
            <person name="Manning G."/>
            <person name="Miller W.T."/>
            <person name="McGinnis W."/>
            <person name="Shapiro H."/>
            <person name="Tjian R."/>
            <person name="Grigoriev I.V."/>
            <person name="Rokhsar D."/>
        </authorList>
    </citation>
    <scope>NUCLEOTIDE SEQUENCE [LARGE SCALE GENOMIC DNA]</scope>
    <source>
        <strain evidence="2">MX1 / ATCC 50154</strain>
    </source>
</reference>
<dbReference type="SUPFAM" id="SSF48371">
    <property type="entry name" value="ARM repeat"/>
    <property type="match status" value="1"/>
</dbReference>
<dbReference type="RefSeq" id="XP_001743534.1">
    <property type="nucleotide sequence ID" value="XM_001743482.1"/>
</dbReference>
<sequence>LMRQKIQNCNYMFDFSPGAELSSLKAREMKRTALRELVQLFELDPVTGAPQFQCTQLAFSMTLVGDMVNMFEINCLTRPRPPTSFGGADFDLEEDDCVLDPSWPHLMLALNAFFAYISNPLFDSHVGRLYLRQPFVLKVLQRLRSAEDFRERDWMKSILHRVYGILPSLRATIRKCIRDELLHFIYESQSHNGIEEIIEVVGSIIKGFATPIRAEHRRAFFDVILPLHAAKSINPFASQLSFCVVVYLSEKDPESLVPALEVLLRYWPKTNSVKQLFFLNEVNDLLIECTDYAFQEVLPILLKMLQYALRSKHFQVAERALLIMQSSFSMYMIMDSFVDSMGVLLNPLLEVGALSLVRRASLMLSLVWFFNASP</sequence>
<dbReference type="GO" id="GO:0007165">
    <property type="term" value="P:signal transduction"/>
    <property type="evidence" value="ECO:0007669"/>
    <property type="project" value="InterPro"/>
</dbReference>
<dbReference type="EMBL" id="CH991544">
    <property type="protein sequence ID" value="EDQ92248.1"/>
    <property type="molecule type" value="Genomic_DNA"/>
</dbReference>
<evidence type="ECO:0000313" key="1">
    <source>
        <dbReference type="EMBL" id="EDQ92248.1"/>
    </source>
</evidence>
<protein>
    <recommendedName>
        <fullName evidence="3">Protein phosphatase 2A regulatory B subunit</fullName>
    </recommendedName>
</protein>
<dbReference type="AlphaFoldDB" id="A9URI2"/>
<dbReference type="GO" id="GO:0000159">
    <property type="term" value="C:protein phosphatase type 2A complex"/>
    <property type="evidence" value="ECO:0007669"/>
    <property type="project" value="InterPro"/>
</dbReference>
<dbReference type="PANTHER" id="PTHR10257">
    <property type="entry name" value="SERINE/THREONINE PROTEIN PHOSPHATASE 2A PP2A REGULATORY SUBUNIT B"/>
    <property type="match status" value="1"/>
</dbReference>
<keyword evidence="2" id="KW-1185">Reference proteome</keyword>
<dbReference type="GO" id="GO:0051177">
    <property type="term" value="P:meiotic sister chromatid cohesion"/>
    <property type="evidence" value="ECO:0000318"/>
    <property type="project" value="GO_Central"/>
</dbReference>
<feature type="non-terminal residue" evidence="1">
    <location>
        <position position="1"/>
    </location>
</feature>